<dbReference type="SUPFAM" id="SSF50729">
    <property type="entry name" value="PH domain-like"/>
    <property type="match status" value="1"/>
</dbReference>
<accession>A0ABQ7J9S7</accession>
<comment type="caution">
    <text evidence="2">The sequence shown here is derived from an EMBL/GenBank/DDBJ whole genome shotgun (WGS) entry which is preliminary data.</text>
</comment>
<evidence type="ECO:0008006" key="4">
    <source>
        <dbReference type="Google" id="ProtNLM"/>
    </source>
</evidence>
<feature type="compositionally biased region" description="Acidic residues" evidence="1">
    <location>
        <begin position="63"/>
        <end position="75"/>
    </location>
</feature>
<protein>
    <recommendedName>
        <fullName evidence="4">RanBD1 domain-containing protein</fullName>
    </recommendedName>
</protein>
<gene>
    <name evidence="2" type="ORF">IE077_000417</name>
</gene>
<keyword evidence="3" id="KW-1185">Reference proteome</keyword>
<feature type="compositionally biased region" description="Basic and acidic residues" evidence="1">
    <location>
        <begin position="76"/>
        <end position="91"/>
    </location>
</feature>
<feature type="region of interest" description="Disordered" evidence="1">
    <location>
        <begin position="44"/>
        <end position="91"/>
    </location>
</feature>
<dbReference type="EMBL" id="JADAQX010000307">
    <property type="protein sequence ID" value="KAF8820761.1"/>
    <property type="molecule type" value="Genomic_DNA"/>
</dbReference>
<dbReference type="Proteomes" id="UP000823046">
    <property type="component" value="Unassembled WGS sequence"/>
</dbReference>
<dbReference type="Gene3D" id="2.30.29.30">
    <property type="entry name" value="Pleckstrin-homology domain (PH domain)/Phosphotyrosine-binding domain (PTB)"/>
    <property type="match status" value="1"/>
</dbReference>
<evidence type="ECO:0000256" key="1">
    <source>
        <dbReference type="SAM" id="MobiDB-lite"/>
    </source>
</evidence>
<organism evidence="2 3">
    <name type="scientific">Cardiosporidium cionae</name>
    <dbReference type="NCBI Taxonomy" id="476202"/>
    <lineage>
        <taxon>Eukaryota</taxon>
        <taxon>Sar</taxon>
        <taxon>Alveolata</taxon>
        <taxon>Apicomplexa</taxon>
        <taxon>Aconoidasida</taxon>
        <taxon>Nephromycida</taxon>
        <taxon>Cardiosporidium</taxon>
    </lineage>
</organism>
<evidence type="ECO:0000313" key="3">
    <source>
        <dbReference type="Proteomes" id="UP000823046"/>
    </source>
</evidence>
<feature type="compositionally biased region" description="Basic and acidic residues" evidence="1">
    <location>
        <begin position="51"/>
        <end position="62"/>
    </location>
</feature>
<proteinExistence type="predicted"/>
<dbReference type="InterPro" id="IPR011993">
    <property type="entry name" value="PH-like_dom_sf"/>
</dbReference>
<reference evidence="2 3" key="1">
    <citation type="journal article" date="2020" name="bioRxiv">
        <title>Metabolic contributions of an alphaproteobacterial endosymbiont in the apicomplexan Cardiosporidium cionae.</title>
        <authorList>
            <person name="Hunter E.S."/>
            <person name="Paight C.J."/>
            <person name="Lane C.E."/>
        </authorList>
    </citation>
    <scope>NUCLEOTIDE SEQUENCE [LARGE SCALE GENOMIC DNA]</scope>
    <source>
        <strain evidence="2">ESH_2018</strain>
    </source>
</reference>
<evidence type="ECO:0000313" key="2">
    <source>
        <dbReference type="EMBL" id="KAF8820761.1"/>
    </source>
</evidence>
<feature type="region of interest" description="Disordered" evidence="1">
    <location>
        <begin position="19"/>
        <end position="38"/>
    </location>
</feature>
<sequence length="320" mass="36065">MAKRTAEFQLTKELSVPLVDSLSPPKLEKSRSCQDKDEITKILQQTENESEMDRPVRQKIFNDENEEEITMDAETEEQKDIRMQQKPLQTDKKDALIDASAENPGPVGSLNLPKASILTESTEFRNPFTLYVERGANKDFFMNETKDCTTTSKAFENSCNDVSFVLTKDTNYSDSTHFSMHAAADKDPTAMNAISTGSPEQVVYFTEALAKFSRYNRSESGEWILPIGGKLTIAGKETIEDKSPANAPHITFHQNGTGRLLLNTDILKTISYRVLKQKTAMFIGRSIGDASQLSLYRITFSTGEKRNSFIREVERIQHLL</sequence>
<name>A0ABQ7J9S7_9APIC</name>
<feature type="compositionally biased region" description="Basic and acidic residues" evidence="1">
    <location>
        <begin position="26"/>
        <end position="38"/>
    </location>
</feature>